<dbReference type="SUPFAM" id="SSF69572">
    <property type="entry name" value="Activating enzymes of the ubiquitin-like proteins"/>
    <property type="match status" value="1"/>
</dbReference>
<feature type="domain" description="JAB" evidence="7">
    <location>
        <begin position="22"/>
        <end position="110"/>
    </location>
</feature>
<comment type="caution">
    <text evidence="8">The sequence shown here is derived from an EMBL/GenBank/DDBJ whole genome shotgun (WGS) entry which is preliminary data.</text>
</comment>
<gene>
    <name evidence="8" type="ORF">K1W69_05455</name>
</gene>
<evidence type="ECO:0000256" key="3">
    <source>
        <dbReference type="ARBA" id="ARBA00022801"/>
    </source>
</evidence>
<keyword evidence="9" id="KW-1185">Reference proteome</keyword>
<dbReference type="GO" id="GO:0008641">
    <property type="term" value="F:ubiquitin-like modifier activating enzyme activity"/>
    <property type="evidence" value="ECO:0007669"/>
    <property type="project" value="InterPro"/>
</dbReference>
<evidence type="ECO:0000259" key="6">
    <source>
        <dbReference type="Pfam" id="PF00899"/>
    </source>
</evidence>
<dbReference type="InterPro" id="IPR045886">
    <property type="entry name" value="ThiF/MoeB/HesA"/>
</dbReference>
<dbReference type="GO" id="GO:0061503">
    <property type="term" value="F:tRNA threonylcarbamoyladenosine dehydratase"/>
    <property type="evidence" value="ECO:0007669"/>
    <property type="project" value="TreeGrafter"/>
</dbReference>
<dbReference type="GO" id="GO:0061504">
    <property type="term" value="P:cyclic threonylcarbamoyladenosine biosynthetic process"/>
    <property type="evidence" value="ECO:0007669"/>
    <property type="project" value="TreeGrafter"/>
</dbReference>
<evidence type="ECO:0000256" key="1">
    <source>
        <dbReference type="ARBA" id="ARBA00022670"/>
    </source>
</evidence>
<keyword evidence="8" id="KW-0548">Nucleotidyltransferase</keyword>
<keyword evidence="2" id="KW-0479">Metal-binding</keyword>
<evidence type="ECO:0000256" key="4">
    <source>
        <dbReference type="ARBA" id="ARBA00022833"/>
    </source>
</evidence>
<sequence length="463" mass="49620">MTASLTLTENQHAELRGFLFPGDELESAAIMICRFVGPAKERMIVRAVVNVPDALCPQRKCNYISWPGESIEDAIDQAESDGDAIILIHSHPGGFYGFSKTDNTSDRITIPGLFAAIEAEGFFHGSAIMTPSGAIKVRLYCQTGESHDVDKVWRVGLNIVDLTKNGLAPALPFGHQMTDKLAGCTACVIGVSGTGSIVAELLARKGVGHLVLVDFDIVKHKNLNRIVNSTVEDAEARQLKTRMMAAAIKQYAPNTKVTIISAGLDTRDAVIAASAADILFSCVDGMTGRSIAELICRRCLIPLIDLGVTIPTRRDNADMAHVADVCGRIDFVRPDGPNLSDREVVTSEGLRAEYLLANAPDAAAQEIEAGYIQSVHEEAPSVMALNMKAAADAVLEWIARQFPYRIGGNSGCARTLFSHAAGELELIPEEEFKTEATGDLAFGLVEPLLGLPSLAPIKVRDAA</sequence>
<proteinExistence type="predicted"/>
<evidence type="ECO:0000313" key="9">
    <source>
        <dbReference type="Proteomes" id="UP001196509"/>
    </source>
</evidence>
<dbReference type="AlphaFoldDB" id="A0AAE2ZL38"/>
<dbReference type="GO" id="GO:0016779">
    <property type="term" value="F:nucleotidyltransferase activity"/>
    <property type="evidence" value="ECO:0007669"/>
    <property type="project" value="UniProtKB-KW"/>
</dbReference>
<dbReference type="InterPro" id="IPR035985">
    <property type="entry name" value="Ubiquitin-activating_enz"/>
</dbReference>
<reference evidence="8" key="1">
    <citation type="submission" date="2021-08" db="EMBL/GenBank/DDBJ databases">
        <title>Hoeflea bacterium WL0058 sp. nov., isolated from the sediment.</title>
        <authorList>
            <person name="Wang L."/>
            <person name="Zhang D."/>
        </authorList>
    </citation>
    <scope>NUCLEOTIDE SEQUENCE</scope>
    <source>
        <strain evidence="8">WL0058</strain>
    </source>
</reference>
<dbReference type="InterPro" id="IPR000594">
    <property type="entry name" value="ThiF_NAD_FAD-bd"/>
</dbReference>
<name>A0AAE2ZL38_9HYPH</name>
<evidence type="ECO:0000259" key="7">
    <source>
        <dbReference type="Pfam" id="PF14464"/>
    </source>
</evidence>
<dbReference type="RefSeq" id="WP_220227294.1">
    <property type="nucleotide sequence ID" value="NZ_JAICBX010000001.1"/>
</dbReference>
<dbReference type="Pfam" id="PF00899">
    <property type="entry name" value="ThiF"/>
    <property type="match status" value="1"/>
</dbReference>
<organism evidence="8 9">
    <name type="scientific">Flavimaribacter sediminis</name>
    <dbReference type="NCBI Taxonomy" id="2865987"/>
    <lineage>
        <taxon>Bacteria</taxon>
        <taxon>Pseudomonadati</taxon>
        <taxon>Pseudomonadota</taxon>
        <taxon>Alphaproteobacteria</taxon>
        <taxon>Hyphomicrobiales</taxon>
        <taxon>Rhizobiaceae</taxon>
        <taxon>Flavimaribacter</taxon>
    </lineage>
</organism>
<keyword evidence="1" id="KW-0645">Protease</keyword>
<evidence type="ECO:0000313" key="8">
    <source>
        <dbReference type="EMBL" id="MBW8636630.1"/>
    </source>
</evidence>
<dbReference type="InterPro" id="IPR028090">
    <property type="entry name" value="JAB_dom_prok"/>
</dbReference>
<keyword evidence="8" id="KW-0808">Transferase</keyword>
<keyword evidence="4" id="KW-0862">Zinc</keyword>
<feature type="domain" description="THIF-type NAD/FAD binding fold" evidence="6">
    <location>
        <begin position="173"/>
        <end position="308"/>
    </location>
</feature>
<dbReference type="GO" id="GO:0008237">
    <property type="term" value="F:metallopeptidase activity"/>
    <property type="evidence" value="ECO:0007669"/>
    <property type="project" value="UniProtKB-KW"/>
</dbReference>
<dbReference type="PANTHER" id="PTHR43267">
    <property type="entry name" value="TRNA THREONYLCARBAMOYLADENOSINE DEHYDRATASE"/>
    <property type="match status" value="1"/>
</dbReference>
<dbReference type="PANTHER" id="PTHR43267:SF1">
    <property type="entry name" value="TRNA THREONYLCARBAMOYLADENOSINE DEHYDRATASE"/>
    <property type="match status" value="1"/>
</dbReference>
<dbReference type="GO" id="GO:0006508">
    <property type="term" value="P:proteolysis"/>
    <property type="evidence" value="ECO:0007669"/>
    <property type="project" value="UniProtKB-KW"/>
</dbReference>
<dbReference type="Proteomes" id="UP001196509">
    <property type="component" value="Unassembled WGS sequence"/>
</dbReference>
<accession>A0AAE2ZL38</accession>
<evidence type="ECO:0000256" key="5">
    <source>
        <dbReference type="ARBA" id="ARBA00023049"/>
    </source>
</evidence>
<dbReference type="EMBL" id="JAICBX010000001">
    <property type="protein sequence ID" value="MBW8636630.1"/>
    <property type="molecule type" value="Genomic_DNA"/>
</dbReference>
<evidence type="ECO:0000256" key="2">
    <source>
        <dbReference type="ARBA" id="ARBA00022723"/>
    </source>
</evidence>
<protein>
    <submittedName>
        <fullName evidence="8">ThiF family adenylyltransferase</fullName>
    </submittedName>
</protein>
<keyword evidence="5" id="KW-0482">Metalloprotease</keyword>
<dbReference type="Gene3D" id="3.40.50.720">
    <property type="entry name" value="NAD(P)-binding Rossmann-like Domain"/>
    <property type="match status" value="1"/>
</dbReference>
<dbReference type="Pfam" id="PF14464">
    <property type="entry name" value="Prok-JAB"/>
    <property type="match status" value="1"/>
</dbReference>
<keyword evidence="3" id="KW-0378">Hydrolase</keyword>
<dbReference type="GO" id="GO:0046872">
    <property type="term" value="F:metal ion binding"/>
    <property type="evidence" value="ECO:0007669"/>
    <property type="project" value="UniProtKB-KW"/>
</dbReference>